<protein>
    <submittedName>
        <fullName evidence="3">Uncharacterized protein</fullName>
    </submittedName>
</protein>
<evidence type="ECO:0000313" key="3">
    <source>
        <dbReference type="EMBL" id="CUR54010.1"/>
    </source>
</evidence>
<sequence length="64" mass="6538">MSITPAAHPLGRTVGTGSYAPSPAVRRVRHQARDVLALMAFSAVASVGIALLLLLLATAGRQAS</sequence>
<organism evidence="3">
    <name type="scientific">metagenome</name>
    <dbReference type="NCBI Taxonomy" id="256318"/>
    <lineage>
        <taxon>unclassified sequences</taxon>
        <taxon>metagenomes</taxon>
    </lineage>
</organism>
<evidence type="ECO:0000256" key="2">
    <source>
        <dbReference type="SAM" id="Phobius"/>
    </source>
</evidence>
<feature type="region of interest" description="Disordered" evidence="1">
    <location>
        <begin position="1"/>
        <end position="21"/>
    </location>
</feature>
<dbReference type="EMBL" id="CZKA01000004">
    <property type="protein sequence ID" value="CUR54010.1"/>
    <property type="molecule type" value="Genomic_DNA"/>
</dbReference>
<keyword evidence="2" id="KW-0812">Transmembrane</keyword>
<keyword evidence="2" id="KW-1133">Transmembrane helix</keyword>
<feature type="transmembrane region" description="Helical" evidence="2">
    <location>
        <begin position="35"/>
        <end position="57"/>
    </location>
</feature>
<accession>A0A2P2BW99</accession>
<proteinExistence type="predicted"/>
<reference evidence="3" key="1">
    <citation type="submission" date="2015-08" db="EMBL/GenBank/DDBJ databases">
        <authorList>
            <person name="Babu N.S."/>
            <person name="Beckwith C.J."/>
            <person name="Beseler K.G."/>
            <person name="Brison A."/>
            <person name="Carone J.V."/>
            <person name="Caskin T.P."/>
            <person name="Diamond M."/>
            <person name="Durham M.E."/>
            <person name="Foxe J.M."/>
            <person name="Go M."/>
            <person name="Henderson B.A."/>
            <person name="Jones I.B."/>
            <person name="McGettigan J.A."/>
            <person name="Micheletti S.J."/>
            <person name="Nasrallah M.E."/>
            <person name="Ortiz D."/>
            <person name="Piller C.R."/>
            <person name="Privatt S.R."/>
            <person name="Schneider S.L."/>
            <person name="Sharp S."/>
            <person name="Smith T.C."/>
            <person name="Stanton J.D."/>
            <person name="Ullery H.E."/>
            <person name="Wilson R.J."/>
            <person name="Serrano M.G."/>
            <person name="Buck G."/>
            <person name="Lee V."/>
            <person name="Wang Y."/>
            <person name="Carvalho R."/>
            <person name="Voegtly L."/>
            <person name="Shi R."/>
            <person name="Duckworth R."/>
            <person name="Johnson A."/>
            <person name="Loviza R."/>
            <person name="Walstead R."/>
            <person name="Shah Z."/>
            <person name="Kiflezghi M."/>
            <person name="Wade K."/>
            <person name="Ball S.L."/>
            <person name="Bradley K.W."/>
            <person name="Asai D.J."/>
            <person name="Bowman C.A."/>
            <person name="Russell D.A."/>
            <person name="Pope W.H."/>
            <person name="Jacobs-Sera D."/>
            <person name="Hendrix R.W."/>
            <person name="Hatfull G.F."/>
        </authorList>
    </citation>
    <scope>NUCLEOTIDE SEQUENCE</scope>
</reference>
<dbReference type="AlphaFoldDB" id="A0A2P2BW99"/>
<name>A0A2P2BW99_9ZZZZ</name>
<keyword evidence="2" id="KW-0472">Membrane</keyword>
<gene>
    <name evidence="3" type="ORF">NOCA2120043</name>
</gene>
<evidence type="ECO:0000256" key="1">
    <source>
        <dbReference type="SAM" id="MobiDB-lite"/>
    </source>
</evidence>